<gene>
    <name evidence="1" type="ORF">M2280_004472</name>
</gene>
<reference evidence="1 2" key="1">
    <citation type="submission" date="2023-04" db="EMBL/GenBank/DDBJ databases">
        <title>Forest soil microbial communities from Buena Vista Peninsula, Colon Province, Panama.</title>
        <authorList>
            <person name="Bouskill N."/>
        </authorList>
    </citation>
    <scope>NUCLEOTIDE SEQUENCE [LARGE SCALE GENOMIC DNA]</scope>
    <source>
        <strain evidence="1 2">CFH S0262</strain>
    </source>
</reference>
<dbReference type="EMBL" id="JARXVC010000013">
    <property type="protein sequence ID" value="MDH6283229.1"/>
    <property type="molecule type" value="Genomic_DNA"/>
</dbReference>
<dbReference type="Proteomes" id="UP001160334">
    <property type="component" value="Unassembled WGS sequence"/>
</dbReference>
<accession>A0ABT6MH92</accession>
<dbReference type="RefSeq" id="WP_280762504.1">
    <property type="nucleotide sequence ID" value="NZ_JARXVC010000013.1"/>
</dbReference>
<evidence type="ECO:0000313" key="2">
    <source>
        <dbReference type="Proteomes" id="UP001160334"/>
    </source>
</evidence>
<dbReference type="InterPro" id="IPR058154">
    <property type="entry name" value="Bxb1_TTP-like"/>
</dbReference>
<protein>
    <recommendedName>
        <fullName evidence="3">Phage tail protein</fullName>
    </recommendedName>
</protein>
<comment type="caution">
    <text evidence="1">The sequence shown here is derived from an EMBL/GenBank/DDBJ whole genome shotgun (WGS) entry which is preliminary data.</text>
</comment>
<evidence type="ECO:0008006" key="3">
    <source>
        <dbReference type="Google" id="ProtNLM"/>
    </source>
</evidence>
<name>A0ABT6MH92_9NOCA</name>
<evidence type="ECO:0000313" key="1">
    <source>
        <dbReference type="EMBL" id="MDH6283229.1"/>
    </source>
</evidence>
<dbReference type="Pfam" id="PF25681">
    <property type="entry name" value="Phage_TTP_17"/>
    <property type="match status" value="1"/>
</dbReference>
<sequence length="195" mass="20387">MAVNSVHTISAGKPKATGGILRAPIGTALPTDITTAPNAAFIKLGKVGEDGVQPGGERSMEEKKDWAGDVIANLQSGHSVSFSFTLLSVFDPSVLKVAFGDSNITVTAATATSGTKITVAETGSELPYGAWIFEMIGTAGKTQRIVVPNGQVGSVEESPYVSGDLQGFSVTLNCYPDENGVKVYRYYDDGKFSTT</sequence>
<organism evidence="1 2">
    <name type="scientific">Prescottella agglutinans</name>
    <dbReference type="NCBI Taxonomy" id="1644129"/>
    <lineage>
        <taxon>Bacteria</taxon>
        <taxon>Bacillati</taxon>
        <taxon>Actinomycetota</taxon>
        <taxon>Actinomycetes</taxon>
        <taxon>Mycobacteriales</taxon>
        <taxon>Nocardiaceae</taxon>
        <taxon>Prescottella</taxon>
    </lineage>
</organism>
<proteinExistence type="predicted"/>
<keyword evidence="2" id="KW-1185">Reference proteome</keyword>